<proteinExistence type="inferred from homology"/>
<comment type="similarity">
    <text evidence="1">Belongs to the cytidine and deoxycytidylate deaminase family.</text>
</comment>
<accession>A0A6M3K3D3</accession>
<dbReference type="PANTHER" id="PTHR11086:SF18">
    <property type="entry name" value="DEOXYCYTIDYLATE DEAMINASE"/>
    <property type="match status" value="1"/>
</dbReference>
<keyword evidence="4" id="KW-0862">Zinc</keyword>
<dbReference type="PROSITE" id="PS00903">
    <property type="entry name" value="CYT_DCMP_DEAMINASES_1"/>
    <property type="match status" value="1"/>
</dbReference>
<sequence length="163" mass="18558">MFLVEATYWALKTHDANTGNGCIIVKDRTILSHGYNGFIRGIDDCLLPNTRPEKYDFMIHAEQNAICNLARNGISCSGAIAYITDYPCLHCLQSMYQAGISKVIHTNISQSNCIIKEKEKFNLLVALMKPQMEVIFIPKELIDFSHLEKLVRKFKNEETENTN</sequence>
<dbReference type="Pfam" id="PF00383">
    <property type="entry name" value="dCMP_cyt_deam_1"/>
    <property type="match status" value="1"/>
</dbReference>
<organism evidence="6">
    <name type="scientific">viral metagenome</name>
    <dbReference type="NCBI Taxonomy" id="1070528"/>
    <lineage>
        <taxon>unclassified sequences</taxon>
        <taxon>metagenomes</taxon>
        <taxon>organismal metagenomes</taxon>
    </lineage>
</organism>
<dbReference type="GO" id="GO:0004132">
    <property type="term" value="F:dCMP deaminase activity"/>
    <property type="evidence" value="ECO:0007669"/>
    <property type="project" value="TreeGrafter"/>
</dbReference>
<dbReference type="InterPro" id="IPR016192">
    <property type="entry name" value="APOBEC/CMP_deaminase_Zn-bd"/>
</dbReference>
<name>A0A6M3K3D3_9ZZZZ</name>
<feature type="domain" description="CMP/dCMP-type deaminase" evidence="5">
    <location>
        <begin position="1"/>
        <end position="117"/>
    </location>
</feature>
<keyword evidence="3" id="KW-0378">Hydrolase</keyword>
<dbReference type="Gene3D" id="3.40.140.10">
    <property type="entry name" value="Cytidine Deaminase, domain 2"/>
    <property type="match status" value="1"/>
</dbReference>
<dbReference type="PROSITE" id="PS51747">
    <property type="entry name" value="CYT_DCMP_DEAMINASES_2"/>
    <property type="match status" value="1"/>
</dbReference>
<keyword evidence="2" id="KW-0479">Metal-binding</keyword>
<dbReference type="InterPro" id="IPR016193">
    <property type="entry name" value="Cytidine_deaminase-like"/>
</dbReference>
<dbReference type="EMBL" id="MT142211">
    <property type="protein sequence ID" value="QJA76208.1"/>
    <property type="molecule type" value="Genomic_DNA"/>
</dbReference>
<evidence type="ECO:0000259" key="5">
    <source>
        <dbReference type="PROSITE" id="PS51747"/>
    </source>
</evidence>
<evidence type="ECO:0000256" key="1">
    <source>
        <dbReference type="ARBA" id="ARBA00006576"/>
    </source>
</evidence>
<evidence type="ECO:0000256" key="3">
    <source>
        <dbReference type="ARBA" id="ARBA00022801"/>
    </source>
</evidence>
<reference evidence="6" key="1">
    <citation type="submission" date="2020-03" db="EMBL/GenBank/DDBJ databases">
        <title>The deep terrestrial virosphere.</title>
        <authorList>
            <person name="Holmfeldt K."/>
            <person name="Nilsson E."/>
            <person name="Simone D."/>
            <person name="Lopez-Fernandez M."/>
            <person name="Wu X."/>
            <person name="de Brujin I."/>
            <person name="Lundin D."/>
            <person name="Andersson A."/>
            <person name="Bertilsson S."/>
            <person name="Dopson M."/>
        </authorList>
    </citation>
    <scope>NUCLEOTIDE SEQUENCE</scope>
    <source>
        <strain evidence="6">MM415A01560</strain>
    </source>
</reference>
<dbReference type="AlphaFoldDB" id="A0A6M3K3D3"/>
<evidence type="ECO:0000256" key="4">
    <source>
        <dbReference type="ARBA" id="ARBA00022833"/>
    </source>
</evidence>
<dbReference type="GO" id="GO:0008270">
    <property type="term" value="F:zinc ion binding"/>
    <property type="evidence" value="ECO:0007669"/>
    <property type="project" value="InterPro"/>
</dbReference>
<dbReference type="InterPro" id="IPR015517">
    <property type="entry name" value="dCMP_deaminase-rel"/>
</dbReference>
<dbReference type="GO" id="GO:0005737">
    <property type="term" value="C:cytoplasm"/>
    <property type="evidence" value="ECO:0007669"/>
    <property type="project" value="TreeGrafter"/>
</dbReference>
<evidence type="ECO:0000256" key="2">
    <source>
        <dbReference type="ARBA" id="ARBA00022723"/>
    </source>
</evidence>
<evidence type="ECO:0000313" key="6">
    <source>
        <dbReference type="EMBL" id="QJA76208.1"/>
    </source>
</evidence>
<protein>
    <submittedName>
        <fullName evidence="6">Putative CMP/dCMP deaminase zinc-binding</fullName>
    </submittedName>
</protein>
<gene>
    <name evidence="6" type="ORF">MM415A01560_0009</name>
</gene>
<dbReference type="SUPFAM" id="SSF53927">
    <property type="entry name" value="Cytidine deaminase-like"/>
    <property type="match status" value="1"/>
</dbReference>
<dbReference type="InterPro" id="IPR002125">
    <property type="entry name" value="CMP_dCMP_dom"/>
</dbReference>
<dbReference type="PANTHER" id="PTHR11086">
    <property type="entry name" value="DEOXYCYTIDYLATE DEAMINASE-RELATED"/>
    <property type="match status" value="1"/>
</dbReference>